<feature type="signal peptide" evidence="1">
    <location>
        <begin position="1"/>
        <end position="29"/>
    </location>
</feature>
<evidence type="ECO:0000256" key="1">
    <source>
        <dbReference type="SAM" id="SignalP"/>
    </source>
</evidence>
<feature type="chain" id="PRO_5014521729" description="UspA domain-containing protein" evidence="1">
    <location>
        <begin position="30"/>
        <end position="145"/>
    </location>
</feature>
<dbReference type="Gene3D" id="3.40.50.12370">
    <property type="match status" value="1"/>
</dbReference>
<evidence type="ECO:0000313" key="2">
    <source>
        <dbReference type="EMBL" id="KRH36979.1"/>
    </source>
</evidence>
<dbReference type="SUPFAM" id="SSF52402">
    <property type="entry name" value="Adenine nucleotide alpha hydrolases-like"/>
    <property type="match status" value="1"/>
</dbReference>
<dbReference type="PANTHER" id="PTHR46100:SF4">
    <property type="entry name" value="USPA DOMAIN-CONTAINING PROTEIN"/>
    <property type="match status" value="1"/>
</dbReference>
<dbReference type="EnsemblPlants" id="KRH36979">
    <property type="protein sequence ID" value="KRH36979"/>
    <property type="gene ID" value="GLYMA_09G036100"/>
</dbReference>
<keyword evidence="1" id="KW-0732">Signal</keyword>
<protein>
    <recommendedName>
        <fullName evidence="5">UspA domain-containing protein</fullName>
    </recommendedName>
</protein>
<dbReference type="Gramene" id="KRH36979">
    <property type="protein sequence ID" value="KRH36979"/>
    <property type="gene ID" value="GLYMA_09G036100"/>
</dbReference>
<evidence type="ECO:0008006" key="5">
    <source>
        <dbReference type="Google" id="ProtNLM"/>
    </source>
</evidence>
<dbReference type="OMA" id="VILIHIR"/>
<dbReference type="AlphaFoldDB" id="A0A0R0I9L8"/>
<dbReference type="EMBL" id="CM000842">
    <property type="protein sequence ID" value="KRH36979.1"/>
    <property type="molecule type" value="Genomic_DNA"/>
</dbReference>
<reference evidence="2" key="3">
    <citation type="submission" date="2018-07" db="EMBL/GenBank/DDBJ databases">
        <title>WGS assembly of Glycine max.</title>
        <authorList>
            <person name="Schmutz J."/>
            <person name="Cannon S."/>
            <person name="Schlueter J."/>
            <person name="Ma J."/>
            <person name="Mitros T."/>
            <person name="Nelson W."/>
            <person name="Hyten D."/>
            <person name="Song Q."/>
            <person name="Thelen J."/>
            <person name="Cheng J."/>
            <person name="Xu D."/>
            <person name="Hellsten U."/>
            <person name="May G."/>
            <person name="Yu Y."/>
            <person name="Sakurai T."/>
            <person name="Umezawa T."/>
            <person name="Bhattacharyya M."/>
            <person name="Sandhu D."/>
            <person name="Valliyodan B."/>
            <person name="Lindquist E."/>
            <person name="Peto M."/>
            <person name="Grant D."/>
            <person name="Shu S."/>
            <person name="Goodstein D."/>
            <person name="Barry K."/>
            <person name="Futrell-Griggs M."/>
            <person name="Abernathy B."/>
            <person name="Du J."/>
            <person name="Tian Z."/>
            <person name="Zhu L."/>
            <person name="Gill N."/>
            <person name="Joshi T."/>
            <person name="Libault M."/>
            <person name="Sethuraman A."/>
            <person name="Zhang X."/>
            <person name="Shinozaki K."/>
            <person name="Nguyen H."/>
            <person name="Wing R."/>
            <person name="Cregan P."/>
            <person name="Specht J."/>
            <person name="Grimwood J."/>
            <person name="Rokhsar D."/>
            <person name="Stacey G."/>
            <person name="Shoemaker R."/>
            <person name="Jackson S."/>
        </authorList>
    </citation>
    <scope>NUCLEOTIDE SEQUENCE</scope>
    <source>
        <tissue evidence="2">Callus</tissue>
    </source>
</reference>
<organism evidence="2">
    <name type="scientific">Glycine max</name>
    <name type="common">Soybean</name>
    <name type="synonym">Glycine hispida</name>
    <dbReference type="NCBI Taxonomy" id="3847"/>
    <lineage>
        <taxon>Eukaryota</taxon>
        <taxon>Viridiplantae</taxon>
        <taxon>Streptophyta</taxon>
        <taxon>Embryophyta</taxon>
        <taxon>Tracheophyta</taxon>
        <taxon>Spermatophyta</taxon>
        <taxon>Magnoliopsida</taxon>
        <taxon>eudicotyledons</taxon>
        <taxon>Gunneridae</taxon>
        <taxon>Pentapetalae</taxon>
        <taxon>rosids</taxon>
        <taxon>fabids</taxon>
        <taxon>Fabales</taxon>
        <taxon>Fabaceae</taxon>
        <taxon>Papilionoideae</taxon>
        <taxon>50 kb inversion clade</taxon>
        <taxon>NPAAA clade</taxon>
        <taxon>indigoferoid/millettioid clade</taxon>
        <taxon>Phaseoleae</taxon>
        <taxon>Glycine</taxon>
        <taxon>Glycine subgen. Soja</taxon>
    </lineage>
</organism>
<reference evidence="3" key="2">
    <citation type="submission" date="2018-02" db="UniProtKB">
        <authorList>
            <consortium name="EnsemblPlants"/>
        </authorList>
    </citation>
    <scope>IDENTIFICATION</scope>
    <source>
        <strain evidence="3">Williams 82</strain>
    </source>
</reference>
<keyword evidence="4" id="KW-1185">Reference proteome</keyword>
<dbReference type="PANTHER" id="PTHR46100">
    <property type="entry name" value="IMP2'P"/>
    <property type="match status" value="1"/>
</dbReference>
<proteinExistence type="predicted"/>
<dbReference type="STRING" id="3847.A0A0R0I9L8"/>
<reference evidence="2 3" key="1">
    <citation type="journal article" date="2010" name="Nature">
        <title>Genome sequence of the palaeopolyploid soybean.</title>
        <authorList>
            <person name="Schmutz J."/>
            <person name="Cannon S.B."/>
            <person name="Schlueter J."/>
            <person name="Ma J."/>
            <person name="Mitros T."/>
            <person name="Nelson W."/>
            <person name="Hyten D.L."/>
            <person name="Song Q."/>
            <person name="Thelen J.J."/>
            <person name="Cheng J."/>
            <person name="Xu D."/>
            <person name="Hellsten U."/>
            <person name="May G.D."/>
            <person name="Yu Y."/>
            <person name="Sakurai T."/>
            <person name="Umezawa T."/>
            <person name="Bhattacharyya M.K."/>
            <person name="Sandhu D."/>
            <person name="Valliyodan B."/>
            <person name="Lindquist E."/>
            <person name="Peto M."/>
            <person name="Grant D."/>
            <person name="Shu S."/>
            <person name="Goodstein D."/>
            <person name="Barry K."/>
            <person name="Futrell-Griggs M."/>
            <person name="Abernathy B."/>
            <person name="Du J."/>
            <person name="Tian Z."/>
            <person name="Zhu L."/>
            <person name="Gill N."/>
            <person name="Joshi T."/>
            <person name="Libault M."/>
            <person name="Sethuraman A."/>
            <person name="Zhang X.-C."/>
            <person name="Shinozaki K."/>
            <person name="Nguyen H.T."/>
            <person name="Wing R.A."/>
            <person name="Cregan P."/>
            <person name="Specht J."/>
            <person name="Grimwood J."/>
            <person name="Rokhsar D."/>
            <person name="Stacey G."/>
            <person name="Shoemaker R.C."/>
            <person name="Jackson S.A."/>
        </authorList>
    </citation>
    <scope>NUCLEOTIDE SEQUENCE [LARGE SCALE GENOMIC DNA]</scope>
    <source>
        <strain evidence="3">cv. Williams 82</strain>
        <tissue evidence="2">Callus</tissue>
    </source>
</reference>
<dbReference type="InParanoid" id="A0A0R0I9L8"/>
<evidence type="ECO:0000313" key="3">
    <source>
        <dbReference type="EnsemblPlants" id="KRH36979"/>
    </source>
</evidence>
<evidence type="ECO:0000313" key="4">
    <source>
        <dbReference type="Proteomes" id="UP000008827"/>
    </source>
</evidence>
<name>A0A0R0I9L8_SOYBN</name>
<gene>
    <name evidence="2" type="ORF">GLYMA_09G036100</name>
</gene>
<sequence>MQNAMVALSLSSSQIAVLVLHLRALLGVAVDFSACSIKALKLTVDNVVREGDNLVLIIVRHAHGYEHMQLWETTGSPLIPLAEFSDPVLMKRYELKPAPEVIDIVSTAATQKKIKMVIMESVSNYVVNNASCPITVVKNPCHHHH</sequence>
<dbReference type="OrthoDB" id="843225at2759"/>
<dbReference type="Proteomes" id="UP000008827">
    <property type="component" value="Chromosome 9"/>
</dbReference>
<accession>A0A0R0I9L8</accession>